<organism evidence="2 3">
    <name type="scientific">Teratosphaeria destructans</name>
    <dbReference type="NCBI Taxonomy" id="418781"/>
    <lineage>
        <taxon>Eukaryota</taxon>
        <taxon>Fungi</taxon>
        <taxon>Dikarya</taxon>
        <taxon>Ascomycota</taxon>
        <taxon>Pezizomycotina</taxon>
        <taxon>Dothideomycetes</taxon>
        <taxon>Dothideomycetidae</taxon>
        <taxon>Mycosphaerellales</taxon>
        <taxon>Teratosphaeriaceae</taxon>
        <taxon>Teratosphaeria</taxon>
    </lineage>
</organism>
<evidence type="ECO:0000313" key="2">
    <source>
        <dbReference type="EMBL" id="KAH9827726.1"/>
    </source>
</evidence>
<reference evidence="2 3" key="2">
    <citation type="journal article" date="2021" name="Curr. Genet.">
        <title>Genetic response to nitrogen starvation in the aggressive Eucalyptus foliar pathogen Teratosphaeria destructans.</title>
        <authorList>
            <person name="Havenga M."/>
            <person name="Wingfield B.D."/>
            <person name="Wingfield M.J."/>
            <person name="Dreyer L.L."/>
            <person name="Roets F."/>
            <person name="Aylward J."/>
        </authorList>
    </citation>
    <scope>NUCLEOTIDE SEQUENCE [LARGE SCALE GENOMIC DNA]</scope>
    <source>
        <strain evidence="2">CMW44962</strain>
    </source>
</reference>
<accession>A0A9W7SSB6</accession>
<keyword evidence="3" id="KW-1185">Reference proteome</keyword>
<dbReference type="EMBL" id="RIBY02001864">
    <property type="protein sequence ID" value="KAH9827726.1"/>
    <property type="molecule type" value="Genomic_DNA"/>
</dbReference>
<feature type="compositionally biased region" description="Gly residues" evidence="1">
    <location>
        <begin position="33"/>
        <end position="42"/>
    </location>
</feature>
<feature type="compositionally biased region" description="Basic residues" evidence="1">
    <location>
        <begin position="411"/>
        <end position="424"/>
    </location>
</feature>
<feature type="region of interest" description="Disordered" evidence="1">
    <location>
        <begin position="395"/>
        <end position="426"/>
    </location>
</feature>
<proteinExistence type="predicted"/>
<feature type="region of interest" description="Disordered" evidence="1">
    <location>
        <begin position="1"/>
        <end position="125"/>
    </location>
</feature>
<sequence length="487" mass="54449">MLRLSPRRALSKPSLGGARVGHGSQLQIRWVGNGNGDGGGGGGRERKSSERVNRSPRTPADRGGDTNNKASRHGRHHVDAAENDKKKKEKKKPSLIEQLFPEQAKRDDEARRPAPRDVPRLPLDDLRPTRELGHVRPVLVGDDHVFEGSPEAQRKFEQMRRQSRDKREVTVLVMRNASRNLTDDDFRRLIPQSRHMEGWALDRADIIKVVPGRNMATLAQESYYYLLFSSQLAAFLYQGHVTRVFRTVATQTPSSVTSPIPPPPGYMIDGMDAHAAIETFSLIPPSQRLELRQLNSPLAPAMASLVRHQGYAALVNRADKSPFECRLTLDGPQLSPSHLRHIFLMTGQGIGVTWSGGDALVPRITRWDPLARLVSYQPSPTDPGSPRALEALRKQAEANQQGPEAAAEMARRRRHKRDAQRKGHGAPGAENQLVFILGFETASAAQRFVAFWHRREMVAQDYEGRCIARYEPDDDDAPPIANVEILW</sequence>
<dbReference type="AlphaFoldDB" id="A0A9W7SSB6"/>
<feature type="compositionally biased region" description="Basic and acidic residues" evidence="1">
    <location>
        <begin position="43"/>
        <end position="64"/>
    </location>
</feature>
<name>A0A9W7SSB6_9PEZI</name>
<feature type="compositionally biased region" description="Basic residues" evidence="1">
    <location>
        <begin position="1"/>
        <end position="10"/>
    </location>
</feature>
<protein>
    <submittedName>
        <fullName evidence="2">Uncharacterized protein</fullName>
    </submittedName>
</protein>
<evidence type="ECO:0000313" key="3">
    <source>
        <dbReference type="Proteomes" id="UP001138500"/>
    </source>
</evidence>
<feature type="compositionally biased region" description="Basic and acidic residues" evidence="1">
    <location>
        <begin position="103"/>
        <end position="125"/>
    </location>
</feature>
<dbReference type="Proteomes" id="UP001138500">
    <property type="component" value="Unassembled WGS sequence"/>
</dbReference>
<feature type="compositionally biased region" description="Basic and acidic residues" evidence="1">
    <location>
        <begin position="77"/>
        <end position="86"/>
    </location>
</feature>
<dbReference type="OrthoDB" id="5332316at2759"/>
<reference evidence="2 3" key="1">
    <citation type="journal article" date="2018" name="IMA Fungus">
        <title>IMA Genome-F 10: Nine draft genome sequences of Claviceps purpurea s.lat., including C. arundinis, C. humidiphila, and C. cf. spartinae, pseudomolecules for the pitch canker pathogen Fusarium circinatum, draft genome of Davidsoniella eucalypti, Grosmannia galeiformis, Quambalaria eucalypti, and Teratosphaeria destructans.</title>
        <authorList>
            <person name="Wingfield B.D."/>
            <person name="Liu M."/>
            <person name="Nguyen H.D."/>
            <person name="Lane F.A."/>
            <person name="Morgan S.W."/>
            <person name="De Vos L."/>
            <person name="Wilken P.M."/>
            <person name="Duong T.A."/>
            <person name="Aylward J."/>
            <person name="Coetzee M.P."/>
            <person name="Dadej K."/>
            <person name="De Beer Z.W."/>
            <person name="Findlay W."/>
            <person name="Havenga M."/>
            <person name="Kolarik M."/>
            <person name="Menzies J.G."/>
            <person name="Naidoo K."/>
            <person name="Pochopski O."/>
            <person name="Shoukouhi P."/>
            <person name="Santana Q.C."/>
            <person name="Seifert K.A."/>
            <person name="Soal N."/>
            <person name="Steenkamp E.T."/>
            <person name="Tatham C.T."/>
            <person name="van der Nest M.A."/>
            <person name="Wingfield M.J."/>
        </authorList>
    </citation>
    <scope>NUCLEOTIDE SEQUENCE [LARGE SCALE GENOMIC DNA]</scope>
    <source>
        <strain evidence="2">CMW44962</strain>
    </source>
</reference>
<comment type="caution">
    <text evidence="2">The sequence shown here is derived from an EMBL/GenBank/DDBJ whole genome shotgun (WGS) entry which is preliminary data.</text>
</comment>
<gene>
    <name evidence="2" type="ORF">Tdes44962_MAKER09656</name>
</gene>
<evidence type="ECO:0000256" key="1">
    <source>
        <dbReference type="SAM" id="MobiDB-lite"/>
    </source>
</evidence>